<evidence type="ECO:0000313" key="21">
    <source>
        <dbReference type="Proteomes" id="UP000479710"/>
    </source>
</evidence>
<evidence type="ECO:0000256" key="12">
    <source>
        <dbReference type="ARBA" id="ARBA00022840"/>
    </source>
</evidence>
<evidence type="ECO:0000256" key="6">
    <source>
        <dbReference type="ARBA" id="ARBA00022679"/>
    </source>
</evidence>
<keyword evidence="16" id="KW-0325">Glycoprotein</keyword>
<evidence type="ECO:0000256" key="14">
    <source>
        <dbReference type="ARBA" id="ARBA00023136"/>
    </source>
</evidence>
<dbReference type="PROSITE" id="PS00108">
    <property type="entry name" value="PROTEIN_KINASE_ST"/>
    <property type="match status" value="1"/>
</dbReference>
<keyword evidence="9" id="KW-0677">Repeat</keyword>
<evidence type="ECO:0000256" key="7">
    <source>
        <dbReference type="ARBA" id="ARBA00022692"/>
    </source>
</evidence>
<dbReference type="Pfam" id="PF00560">
    <property type="entry name" value="LRR_1"/>
    <property type="match status" value="5"/>
</dbReference>
<keyword evidence="8 18" id="KW-0732">Signal</keyword>
<dbReference type="GO" id="GO:0004674">
    <property type="term" value="F:protein serine/threonine kinase activity"/>
    <property type="evidence" value="ECO:0007669"/>
    <property type="project" value="UniProtKB-KW"/>
</dbReference>
<dbReference type="Proteomes" id="UP000479710">
    <property type="component" value="Unassembled WGS sequence"/>
</dbReference>
<dbReference type="Gene3D" id="1.10.510.10">
    <property type="entry name" value="Transferase(Phosphotransferase) domain 1"/>
    <property type="match status" value="1"/>
</dbReference>
<dbReference type="GO" id="GO:0016020">
    <property type="term" value="C:membrane"/>
    <property type="evidence" value="ECO:0007669"/>
    <property type="project" value="UniProtKB-SubCell"/>
</dbReference>
<reference evidence="20 21" key="1">
    <citation type="submission" date="2019-11" db="EMBL/GenBank/DDBJ databases">
        <title>Whole genome sequence of Oryza granulata.</title>
        <authorList>
            <person name="Li W."/>
        </authorList>
    </citation>
    <scope>NUCLEOTIDE SEQUENCE [LARGE SCALE GENOMIC DNA]</scope>
    <source>
        <strain evidence="21">cv. Menghai</strain>
        <tissue evidence="20">Leaf</tissue>
    </source>
</reference>
<dbReference type="FunFam" id="1.10.510.10:FF:000201">
    <property type="entry name" value="Leucine-rich repeat receptor-like serine/threonine-protein kinase"/>
    <property type="match status" value="1"/>
</dbReference>
<comment type="caution">
    <text evidence="20">The sequence shown here is derived from an EMBL/GenBank/DDBJ whole genome shotgun (WGS) entry which is preliminary data.</text>
</comment>
<evidence type="ECO:0000256" key="1">
    <source>
        <dbReference type="ARBA" id="ARBA00004167"/>
    </source>
</evidence>
<keyword evidence="13" id="KW-1133">Transmembrane helix</keyword>
<dbReference type="InterPro" id="IPR008271">
    <property type="entry name" value="Ser/Thr_kinase_AS"/>
</dbReference>
<keyword evidence="4" id="KW-0723">Serine/threonine-protein kinase</keyword>
<dbReference type="InterPro" id="IPR011009">
    <property type="entry name" value="Kinase-like_dom_sf"/>
</dbReference>
<evidence type="ECO:0000256" key="2">
    <source>
        <dbReference type="ARBA" id="ARBA00008684"/>
    </source>
</evidence>
<dbReference type="SMART" id="SM00369">
    <property type="entry name" value="LRR_TYP"/>
    <property type="match status" value="7"/>
</dbReference>
<evidence type="ECO:0000256" key="15">
    <source>
        <dbReference type="ARBA" id="ARBA00023170"/>
    </source>
</evidence>
<dbReference type="Gene3D" id="3.80.10.10">
    <property type="entry name" value="Ribonuclease Inhibitor"/>
    <property type="match status" value="4"/>
</dbReference>
<evidence type="ECO:0000256" key="17">
    <source>
        <dbReference type="SAM" id="MobiDB-lite"/>
    </source>
</evidence>
<dbReference type="PROSITE" id="PS50011">
    <property type="entry name" value="PROTEIN_KINASE_DOM"/>
    <property type="match status" value="1"/>
</dbReference>
<dbReference type="FunFam" id="3.80.10.10:FF:000371">
    <property type="entry name" value="Leucine-rich repeat receptor-like serine/threonine-protein kinase BAM3"/>
    <property type="match status" value="1"/>
</dbReference>
<evidence type="ECO:0000259" key="19">
    <source>
        <dbReference type="PROSITE" id="PS50011"/>
    </source>
</evidence>
<dbReference type="Pfam" id="PF00069">
    <property type="entry name" value="Pkinase"/>
    <property type="match status" value="1"/>
</dbReference>
<proteinExistence type="inferred from homology"/>
<evidence type="ECO:0000256" key="10">
    <source>
        <dbReference type="ARBA" id="ARBA00022741"/>
    </source>
</evidence>
<keyword evidence="11" id="KW-0418">Kinase</keyword>
<evidence type="ECO:0000256" key="11">
    <source>
        <dbReference type="ARBA" id="ARBA00022777"/>
    </source>
</evidence>
<dbReference type="SMART" id="SM00220">
    <property type="entry name" value="S_TKc"/>
    <property type="match status" value="1"/>
</dbReference>
<keyword evidence="5" id="KW-0433">Leucine-rich repeat</keyword>
<dbReference type="InterPro" id="IPR001611">
    <property type="entry name" value="Leu-rich_rpt"/>
</dbReference>
<dbReference type="EMBL" id="SPHZ02000010">
    <property type="protein sequence ID" value="KAF0897218.1"/>
    <property type="molecule type" value="Genomic_DNA"/>
</dbReference>
<feature type="chain" id="PRO_5026224439" description="non-specific serine/threonine protein kinase" evidence="18">
    <location>
        <begin position="37"/>
        <end position="1057"/>
    </location>
</feature>
<dbReference type="FunFam" id="3.80.10.10:FF:000108">
    <property type="entry name" value="Leucine-rich repeat receptor-like serine/threonine-protein kinase BAM3"/>
    <property type="match status" value="1"/>
</dbReference>
<dbReference type="SUPFAM" id="SSF56112">
    <property type="entry name" value="Protein kinase-like (PK-like)"/>
    <property type="match status" value="1"/>
</dbReference>
<evidence type="ECO:0000256" key="5">
    <source>
        <dbReference type="ARBA" id="ARBA00022614"/>
    </source>
</evidence>
<dbReference type="Gene3D" id="3.30.200.20">
    <property type="entry name" value="Phosphorylase Kinase, domain 1"/>
    <property type="match status" value="1"/>
</dbReference>
<dbReference type="OrthoDB" id="759971at2759"/>
<comment type="subcellular location">
    <subcellularLocation>
        <location evidence="1">Membrane</location>
        <topology evidence="1">Single-pass membrane protein</topology>
    </subcellularLocation>
</comment>
<dbReference type="EC" id="2.7.11.1" evidence="3"/>
<keyword evidence="21" id="KW-1185">Reference proteome</keyword>
<dbReference type="PANTHER" id="PTHR48056:SF38">
    <property type="entry name" value="LEUCINE-RICH REPEAT RECEPTOR-LIKE SERINE_THREONINE-PROTEIN KINASE BAM1"/>
    <property type="match status" value="1"/>
</dbReference>
<feature type="signal peptide" evidence="18">
    <location>
        <begin position="1"/>
        <end position="36"/>
    </location>
</feature>
<evidence type="ECO:0000256" key="3">
    <source>
        <dbReference type="ARBA" id="ARBA00012513"/>
    </source>
</evidence>
<evidence type="ECO:0000256" key="9">
    <source>
        <dbReference type="ARBA" id="ARBA00022737"/>
    </source>
</evidence>
<keyword evidence="12" id="KW-0067">ATP-binding</keyword>
<organism evidence="20 21">
    <name type="scientific">Oryza meyeriana var. granulata</name>
    <dbReference type="NCBI Taxonomy" id="110450"/>
    <lineage>
        <taxon>Eukaryota</taxon>
        <taxon>Viridiplantae</taxon>
        <taxon>Streptophyta</taxon>
        <taxon>Embryophyta</taxon>
        <taxon>Tracheophyta</taxon>
        <taxon>Spermatophyta</taxon>
        <taxon>Magnoliopsida</taxon>
        <taxon>Liliopsida</taxon>
        <taxon>Poales</taxon>
        <taxon>Poaceae</taxon>
        <taxon>BOP clade</taxon>
        <taxon>Oryzoideae</taxon>
        <taxon>Oryzeae</taxon>
        <taxon>Oryzinae</taxon>
        <taxon>Oryza</taxon>
        <taxon>Oryza meyeriana</taxon>
    </lineage>
</organism>
<keyword evidence="6" id="KW-0808">Transferase</keyword>
<feature type="region of interest" description="Disordered" evidence="17">
    <location>
        <begin position="1017"/>
        <end position="1057"/>
    </location>
</feature>
<evidence type="ECO:0000256" key="18">
    <source>
        <dbReference type="SAM" id="SignalP"/>
    </source>
</evidence>
<feature type="domain" description="Protein kinase" evidence="19">
    <location>
        <begin position="723"/>
        <end position="1018"/>
    </location>
</feature>
<dbReference type="GO" id="GO:0033612">
    <property type="term" value="F:receptor serine/threonine kinase binding"/>
    <property type="evidence" value="ECO:0007669"/>
    <property type="project" value="TreeGrafter"/>
</dbReference>
<accession>A0A6G1C9P6</accession>
<evidence type="ECO:0000256" key="4">
    <source>
        <dbReference type="ARBA" id="ARBA00022527"/>
    </source>
</evidence>
<keyword evidence="15" id="KW-0675">Receptor</keyword>
<dbReference type="Pfam" id="PF08263">
    <property type="entry name" value="LRRNT_2"/>
    <property type="match status" value="1"/>
</dbReference>
<dbReference type="InterPro" id="IPR032675">
    <property type="entry name" value="LRR_dom_sf"/>
</dbReference>
<dbReference type="InterPro" id="IPR003591">
    <property type="entry name" value="Leu-rich_rpt_typical-subtyp"/>
</dbReference>
<gene>
    <name evidence="20" type="ORF">E2562_034528</name>
</gene>
<keyword evidence="7" id="KW-0812">Transmembrane</keyword>
<dbReference type="InterPro" id="IPR050647">
    <property type="entry name" value="Plant_LRR-RLKs"/>
</dbReference>
<dbReference type="GO" id="GO:0005524">
    <property type="term" value="F:ATP binding"/>
    <property type="evidence" value="ECO:0007669"/>
    <property type="project" value="UniProtKB-KW"/>
</dbReference>
<sequence>MASLRMRSCRPARVPPLVSFLLVVLLHCAAFLSTNGDDAGGGGDALHGDALALVRLKASLRCHPHALRDWSAGNVAAVCAWTGVRCAGGRVVSVDIANMNVSTGVPVSAAVAGLDALANLSLAGNGIVGAVTASTLPALRFVNVSGNQLGGALDGWDFPSLPSLEVFDAYDNNFSSPLPAGVVALRRLRYLDLGGNFFTGEIPAAYGGMAELEYLSLNGNNLQGAIPPELGNLTSLRELYLGYYNVFDGGIPPELGRLRNLTMLDISNCGLGGRIPPELGALAALETLFLHTNQLSGAIPPELGNLTALTALDLSNNALTGEVPGTLAALTSLRLLNLFLNRLHGPVPDFVAALPRLETVQLFMNNFTGRVPAGLGANAALRLVDLSSNRLTGMVPEMLCASGELHTAILMNNFLFGPIPGSLGSCSSLTRVRLGQNYLNDSIPAGLLYLPRLNLLELQNNLLSGQVPANPSPSTEAGSQLAQLNLSSNQLSGPLPSSLANLTALQTLLVSNNRLSGAVPPEVGELRRLVKLDLSGNALSGPIPEAIGRCGELTYLDLSKNNLSGAIPEAIAGIRVLNYLNLSRNQLEEAIPAAIGAMSSLTAADFSYNNLSGQLPDTGQLGYLKATAFAGNPRLCGPLLSRPCGYSGAAVAGGSPAVTRQRATAGDFKLVLALGLLVCSVVFAAAAVLRARSCRGGPDGGGEWRFTAFHKVDFGIAEVIECMKDGNVVGRGGAGVVYVGRTRSGGSIAVKRLNNSGGGGEAARHDHGFRAEIRTLGSIRHRNIVRLLAFCSRRGDRDDATSSSNVLVYEYMANGSLGEVLHGKGGGFLSWERRYRIAVEAARGLCYLHHDCSPMIVHRDVKSNNILLGDNFEAHVADFGLAKFFRSSSAAANANAAASSECMSAVAGSYGYIAPEYAYTLRVDEKSDVYSYGVVLLELITGRRPVGDFGEGVDIVQWTKRVTDGRRESVHRIADRRISTVPMDEVAHLFFMSMLCVQENSVERPTMREVVQMLSEFPRHVSDQPSPSSSAPEMGEEEESSPEKEPNCYKLFPDLLT</sequence>
<keyword evidence="14" id="KW-0472">Membrane</keyword>
<dbReference type="InterPro" id="IPR013210">
    <property type="entry name" value="LRR_N_plant-typ"/>
</dbReference>
<keyword evidence="10" id="KW-0547">Nucleotide-binding</keyword>
<evidence type="ECO:0000256" key="8">
    <source>
        <dbReference type="ARBA" id="ARBA00022729"/>
    </source>
</evidence>
<dbReference type="AlphaFoldDB" id="A0A6G1C9P6"/>
<comment type="similarity">
    <text evidence="2">Belongs to the protein kinase superfamily. Ser/Thr protein kinase family.</text>
</comment>
<evidence type="ECO:0000256" key="16">
    <source>
        <dbReference type="ARBA" id="ARBA00023180"/>
    </source>
</evidence>
<name>A0A6G1C9P6_9ORYZ</name>
<dbReference type="InterPro" id="IPR000719">
    <property type="entry name" value="Prot_kinase_dom"/>
</dbReference>
<dbReference type="Pfam" id="PF13855">
    <property type="entry name" value="LRR_8"/>
    <property type="match status" value="2"/>
</dbReference>
<dbReference type="PANTHER" id="PTHR48056">
    <property type="entry name" value="LRR RECEPTOR-LIKE SERINE/THREONINE-PROTEIN KINASE-RELATED"/>
    <property type="match status" value="1"/>
</dbReference>
<dbReference type="FunFam" id="3.80.10.10:FF:000560">
    <property type="entry name" value="Leucine-rich repeat receptor-like serine/threonine-protein kinase BAM3"/>
    <property type="match status" value="1"/>
</dbReference>
<dbReference type="SUPFAM" id="SSF52058">
    <property type="entry name" value="L domain-like"/>
    <property type="match status" value="2"/>
</dbReference>
<evidence type="ECO:0000256" key="13">
    <source>
        <dbReference type="ARBA" id="ARBA00022989"/>
    </source>
</evidence>
<protein>
    <recommendedName>
        <fullName evidence="3">non-specific serine/threonine protein kinase</fullName>
        <ecNumber evidence="3">2.7.11.1</ecNumber>
    </recommendedName>
</protein>
<evidence type="ECO:0000313" key="20">
    <source>
        <dbReference type="EMBL" id="KAF0897218.1"/>
    </source>
</evidence>